<evidence type="ECO:0000313" key="3">
    <source>
        <dbReference type="EMBL" id="AES59205.1"/>
    </source>
</evidence>
<dbReference type="HOGENOM" id="CLU_031098_1_0_1"/>
<protein>
    <submittedName>
        <fullName evidence="3">Chalcone-flavanone isomerase family protein</fullName>
    </submittedName>
    <submittedName>
        <fullName evidence="4">Putative chalcone isomerase</fullName>
    </submittedName>
</protein>
<evidence type="ECO:0000313" key="4">
    <source>
        <dbReference type="EMBL" id="RHN77095.1"/>
    </source>
</evidence>
<dbReference type="EMBL" id="PSQE01000001">
    <property type="protein sequence ID" value="RHN77095.1"/>
    <property type="molecule type" value="Genomic_DNA"/>
</dbReference>
<reference evidence="5" key="3">
    <citation type="submission" date="2015-04" db="UniProtKB">
        <authorList>
            <consortium name="EnsemblPlants"/>
        </authorList>
    </citation>
    <scope>IDENTIFICATION</scope>
    <source>
        <strain evidence="5">cv. Jemalong A17</strain>
    </source>
</reference>
<dbReference type="UniPathway" id="UPA00154"/>
<dbReference type="OMA" id="MDQRPCE"/>
<dbReference type="Gene3D" id="1.10.890.20">
    <property type="match status" value="1"/>
</dbReference>
<feature type="domain" description="Chalcone isomerase" evidence="2">
    <location>
        <begin position="220"/>
        <end position="392"/>
    </location>
</feature>
<sequence>MKNDWLSWMDTDPNLFPFEPFLFFLDNSKTFYESSAIEEAFGRVSKFAGALLFWFSGGGSGGGSLRFGGGGGFGNVNLKVKPVITNNVAPRFGFGFGSKRKTCERVSLGKISSFVVRLFWREAKRIQSFPVLSLAAALVPPIQNLSSNLLSGPMQDPDVQMHGGMDQVPKDVERRGCPRLSISELSLANSTVEPKTGIEFPVVLDNLSAGDRNSSLGSEVLVGTGSKNMTIVKIKTLKVYAFGFYVHPYSLCEKLGPKYASISADELNDRNDFYQDLLREDINMTVRLVVNCKGMKINSVRDAFEKSLRARLVKTNPSADFDCLWTFGSYFTENIPIPLGTIIEFKRTVDGRLITEIGGNHVGSVHSKDLCQAFFGMYIGDVPVCEQTKKEIGTNIVNIIRNC</sequence>
<dbReference type="GO" id="GO:0005504">
    <property type="term" value="F:fatty acid binding"/>
    <property type="evidence" value="ECO:0000318"/>
    <property type="project" value="GO_Central"/>
</dbReference>
<reference evidence="4" key="5">
    <citation type="journal article" date="2018" name="Nat. Plants">
        <title>Whole-genome landscape of Medicago truncatula symbiotic genes.</title>
        <authorList>
            <person name="Pecrix Y."/>
            <person name="Gamas P."/>
            <person name="Carrere S."/>
        </authorList>
    </citation>
    <scope>NUCLEOTIDE SEQUENCE</scope>
    <source>
        <tissue evidence="4">Leaves</tissue>
    </source>
</reference>
<dbReference type="OrthoDB" id="18193at2759"/>
<reference evidence="7" key="4">
    <citation type="journal article" date="2018" name="Nat. Plants">
        <title>Whole-genome landscape of Medicago truncatula symbiotic genes.</title>
        <authorList>
            <person name="Pecrix Y."/>
            <person name="Staton S.E."/>
            <person name="Sallet E."/>
            <person name="Lelandais-Briere C."/>
            <person name="Moreau S."/>
            <person name="Carrere S."/>
            <person name="Blein T."/>
            <person name="Jardinaud M.F."/>
            <person name="Latrasse D."/>
            <person name="Zouine M."/>
            <person name="Zahm M."/>
            <person name="Kreplak J."/>
            <person name="Mayjonade B."/>
            <person name="Satge C."/>
            <person name="Perez M."/>
            <person name="Cauet S."/>
            <person name="Marande W."/>
            <person name="Chantry-Darmon C."/>
            <person name="Lopez-Roques C."/>
            <person name="Bouchez O."/>
            <person name="Berard A."/>
            <person name="Debelle F."/>
            <person name="Munos S."/>
            <person name="Bendahmane A."/>
            <person name="Berges H."/>
            <person name="Niebel A."/>
            <person name="Buitink J."/>
            <person name="Frugier F."/>
            <person name="Benhamed M."/>
            <person name="Crespi M."/>
            <person name="Gouzy J."/>
            <person name="Gamas P."/>
        </authorList>
    </citation>
    <scope>NUCLEOTIDE SEQUENCE [LARGE SCALE GENOMIC DNA]</scope>
    <source>
        <strain evidence="7">cv. Jemalong A17</strain>
    </source>
</reference>
<dbReference type="PANTHER" id="PTHR47284">
    <property type="entry name" value="FATTY-ACID-BINDING PROTEIN 2"/>
    <property type="match status" value="1"/>
</dbReference>
<dbReference type="STRING" id="3880.G7I9U4"/>
<dbReference type="SUPFAM" id="SSF54626">
    <property type="entry name" value="Chalcone isomerase"/>
    <property type="match status" value="1"/>
</dbReference>
<evidence type="ECO:0000256" key="1">
    <source>
        <dbReference type="ARBA" id="ARBA00007166"/>
    </source>
</evidence>
<dbReference type="ExpressionAtlas" id="G7I9U4">
    <property type="expression patterns" value="differential"/>
</dbReference>
<dbReference type="InterPro" id="IPR016087">
    <property type="entry name" value="Chalcone_isomerase"/>
</dbReference>
<evidence type="ECO:0000313" key="6">
    <source>
        <dbReference type="Proteomes" id="UP000002051"/>
    </source>
</evidence>
<dbReference type="InterPro" id="IPR016088">
    <property type="entry name" value="Chalcone_isomerase_3-sand"/>
</dbReference>
<dbReference type="Gramene" id="rna515">
    <property type="protein sequence ID" value="RHN77095.1"/>
    <property type="gene ID" value="gene515"/>
</dbReference>
<reference evidence="3 6" key="1">
    <citation type="journal article" date="2011" name="Nature">
        <title>The Medicago genome provides insight into the evolution of rhizobial symbioses.</title>
        <authorList>
            <person name="Young N.D."/>
            <person name="Debelle F."/>
            <person name="Oldroyd G.E."/>
            <person name="Geurts R."/>
            <person name="Cannon S.B."/>
            <person name="Udvardi M.K."/>
            <person name="Benedito V.A."/>
            <person name="Mayer K.F."/>
            <person name="Gouzy J."/>
            <person name="Schoof H."/>
            <person name="Van de Peer Y."/>
            <person name="Proost S."/>
            <person name="Cook D.R."/>
            <person name="Meyers B.C."/>
            <person name="Spannagl M."/>
            <person name="Cheung F."/>
            <person name="De Mita S."/>
            <person name="Krishnakumar V."/>
            <person name="Gundlach H."/>
            <person name="Zhou S."/>
            <person name="Mudge J."/>
            <person name="Bharti A.K."/>
            <person name="Murray J.D."/>
            <person name="Naoumkina M.A."/>
            <person name="Rosen B."/>
            <person name="Silverstein K.A."/>
            <person name="Tang H."/>
            <person name="Rombauts S."/>
            <person name="Zhao P.X."/>
            <person name="Zhou P."/>
            <person name="Barbe V."/>
            <person name="Bardou P."/>
            <person name="Bechner M."/>
            <person name="Bellec A."/>
            <person name="Berger A."/>
            <person name="Berges H."/>
            <person name="Bidwell S."/>
            <person name="Bisseling T."/>
            <person name="Choisne N."/>
            <person name="Couloux A."/>
            <person name="Denny R."/>
            <person name="Deshpande S."/>
            <person name="Dai X."/>
            <person name="Doyle J.J."/>
            <person name="Dudez A.M."/>
            <person name="Farmer A.D."/>
            <person name="Fouteau S."/>
            <person name="Franken C."/>
            <person name="Gibelin C."/>
            <person name="Gish J."/>
            <person name="Goldstein S."/>
            <person name="Gonzalez A.J."/>
            <person name="Green P.J."/>
            <person name="Hallab A."/>
            <person name="Hartog M."/>
            <person name="Hua A."/>
            <person name="Humphray S.J."/>
            <person name="Jeong D.H."/>
            <person name="Jing Y."/>
            <person name="Jocker A."/>
            <person name="Kenton S.M."/>
            <person name="Kim D.J."/>
            <person name="Klee K."/>
            <person name="Lai H."/>
            <person name="Lang C."/>
            <person name="Lin S."/>
            <person name="Macmil S.L."/>
            <person name="Magdelenat G."/>
            <person name="Matthews L."/>
            <person name="McCorrison J."/>
            <person name="Monaghan E.L."/>
            <person name="Mun J.H."/>
            <person name="Najar F.Z."/>
            <person name="Nicholson C."/>
            <person name="Noirot C."/>
            <person name="O'Bleness M."/>
            <person name="Paule C.R."/>
            <person name="Poulain J."/>
            <person name="Prion F."/>
            <person name="Qin B."/>
            <person name="Qu C."/>
            <person name="Retzel E.F."/>
            <person name="Riddle C."/>
            <person name="Sallet E."/>
            <person name="Samain S."/>
            <person name="Samson N."/>
            <person name="Sanders I."/>
            <person name="Saurat O."/>
            <person name="Scarpelli C."/>
            <person name="Schiex T."/>
            <person name="Segurens B."/>
            <person name="Severin A.J."/>
            <person name="Sherrier D.J."/>
            <person name="Shi R."/>
            <person name="Sims S."/>
            <person name="Singer S.R."/>
            <person name="Sinharoy S."/>
            <person name="Sterck L."/>
            <person name="Viollet A."/>
            <person name="Wang B.B."/>
            <person name="Wang K."/>
            <person name="Wang M."/>
            <person name="Wang X."/>
            <person name="Warfsmann J."/>
            <person name="Weissenbach J."/>
            <person name="White D.D."/>
            <person name="White J.D."/>
            <person name="Wiley G.B."/>
            <person name="Wincker P."/>
            <person name="Xing Y."/>
            <person name="Yang L."/>
            <person name="Yao Z."/>
            <person name="Ying F."/>
            <person name="Zhai J."/>
            <person name="Zhou L."/>
            <person name="Zuber A."/>
            <person name="Denarie J."/>
            <person name="Dixon R.A."/>
            <person name="May G.D."/>
            <person name="Schwartz D.C."/>
            <person name="Rogers J."/>
            <person name="Quetier F."/>
            <person name="Town C.D."/>
            <person name="Roe B.A."/>
        </authorList>
    </citation>
    <scope>NUCLEOTIDE SEQUENCE [LARGE SCALE GENOMIC DNA]</scope>
    <source>
        <strain evidence="3">A17</strain>
        <strain evidence="5 6">cv. Jemalong A17</strain>
    </source>
</reference>
<evidence type="ECO:0000313" key="5">
    <source>
        <dbReference type="EnsemblPlants" id="AES59205"/>
    </source>
</evidence>
<proteinExistence type="inferred from homology"/>
<dbReference type="InterPro" id="IPR036298">
    <property type="entry name" value="Chalcone_isomerase_sf"/>
</dbReference>
<dbReference type="Proteomes" id="UP000002051">
    <property type="component" value="Unassembled WGS sequence"/>
</dbReference>
<dbReference type="Gene3D" id="3.50.70.10">
    <property type="match status" value="1"/>
</dbReference>
<name>G7I9U4_MEDTR</name>
<reference evidence="3 6" key="2">
    <citation type="journal article" date="2014" name="BMC Genomics">
        <title>An improved genome release (version Mt4.0) for the model legume Medicago truncatula.</title>
        <authorList>
            <person name="Tang H."/>
            <person name="Krishnakumar V."/>
            <person name="Bidwell S."/>
            <person name="Rosen B."/>
            <person name="Chan A."/>
            <person name="Zhou S."/>
            <person name="Gentzbittel L."/>
            <person name="Childs K.L."/>
            <person name="Yandell M."/>
            <person name="Gundlach H."/>
            <person name="Mayer K.F."/>
            <person name="Schwartz D.C."/>
            <person name="Town C.D."/>
        </authorList>
    </citation>
    <scope>GENOME REANNOTATION</scope>
    <source>
        <strain evidence="5 6">cv. Jemalong A17</strain>
    </source>
</reference>
<evidence type="ECO:0000313" key="7">
    <source>
        <dbReference type="Proteomes" id="UP000265566"/>
    </source>
</evidence>
<dbReference type="Proteomes" id="UP000265566">
    <property type="component" value="Chromosome 1"/>
</dbReference>
<organism evidence="3 6">
    <name type="scientific">Medicago truncatula</name>
    <name type="common">Barrel medic</name>
    <name type="synonym">Medicago tribuloides</name>
    <dbReference type="NCBI Taxonomy" id="3880"/>
    <lineage>
        <taxon>Eukaryota</taxon>
        <taxon>Viridiplantae</taxon>
        <taxon>Streptophyta</taxon>
        <taxon>Embryophyta</taxon>
        <taxon>Tracheophyta</taxon>
        <taxon>Spermatophyta</taxon>
        <taxon>Magnoliopsida</taxon>
        <taxon>eudicotyledons</taxon>
        <taxon>Gunneridae</taxon>
        <taxon>Pentapetalae</taxon>
        <taxon>rosids</taxon>
        <taxon>fabids</taxon>
        <taxon>Fabales</taxon>
        <taxon>Fabaceae</taxon>
        <taxon>Papilionoideae</taxon>
        <taxon>50 kb inversion clade</taxon>
        <taxon>NPAAA clade</taxon>
        <taxon>Hologalegina</taxon>
        <taxon>IRL clade</taxon>
        <taxon>Trifolieae</taxon>
        <taxon>Medicago</taxon>
    </lineage>
</organism>
<accession>G7I9U4</accession>
<keyword evidence="6" id="KW-1185">Reference proteome</keyword>
<dbReference type="InterPro" id="IPR016089">
    <property type="entry name" value="Chalcone_isomerase_bundle_sf"/>
</dbReference>
<dbReference type="EMBL" id="CM001217">
    <property type="protein sequence ID" value="AES59205.1"/>
    <property type="molecule type" value="Genomic_DNA"/>
</dbReference>
<comment type="similarity">
    <text evidence="1">Belongs to the chalcone isomerase family.</text>
</comment>
<dbReference type="PaxDb" id="3880-AES59205"/>
<dbReference type="KEGG" id="mtr:11436023"/>
<evidence type="ECO:0000259" key="2">
    <source>
        <dbReference type="Pfam" id="PF16035"/>
    </source>
</evidence>
<dbReference type="GO" id="GO:0016872">
    <property type="term" value="F:intramolecular lyase activity"/>
    <property type="evidence" value="ECO:0007669"/>
    <property type="project" value="InterPro"/>
</dbReference>
<dbReference type="Pfam" id="PF16035">
    <property type="entry name" value="Chalcone_2"/>
    <property type="match status" value="1"/>
</dbReference>
<dbReference type="EnsemblPlants" id="AES59205">
    <property type="protein sequence ID" value="AES59205"/>
    <property type="gene ID" value="MTR_1g015700"/>
</dbReference>
<keyword evidence="3" id="KW-0413">Isomerase</keyword>
<dbReference type="GO" id="GO:0009570">
    <property type="term" value="C:chloroplast stroma"/>
    <property type="evidence" value="ECO:0000318"/>
    <property type="project" value="GO_Central"/>
</dbReference>
<dbReference type="eggNOG" id="ENOG502QWEB">
    <property type="taxonomic scope" value="Eukaryota"/>
</dbReference>
<dbReference type="GO" id="GO:0009813">
    <property type="term" value="P:flavonoid biosynthetic process"/>
    <property type="evidence" value="ECO:0007669"/>
    <property type="project" value="UniProtKB-UniPathway"/>
</dbReference>
<dbReference type="PANTHER" id="PTHR47284:SF3">
    <property type="entry name" value="FATTY-ACID-BINDING PROTEIN 2"/>
    <property type="match status" value="1"/>
</dbReference>
<gene>
    <name evidence="5" type="primary">11436023</name>
    <name evidence="3" type="ordered locus">MTR_1g015700</name>
    <name evidence="4" type="ORF">MtrunA17_Chr1g0151081</name>
</gene>
<dbReference type="AlphaFoldDB" id="G7I9U4"/>